<comment type="caution">
    <text evidence="4">The sequence shown here is derived from an EMBL/GenBank/DDBJ whole genome shotgun (WGS) entry which is preliminary data.</text>
</comment>
<organism evidence="4 5">
    <name type="scientific">Anaeramoeba flamelloides</name>
    <dbReference type="NCBI Taxonomy" id="1746091"/>
    <lineage>
        <taxon>Eukaryota</taxon>
        <taxon>Metamonada</taxon>
        <taxon>Anaeramoebidae</taxon>
        <taxon>Anaeramoeba</taxon>
    </lineage>
</organism>
<dbReference type="Proteomes" id="UP001146793">
    <property type="component" value="Unassembled WGS sequence"/>
</dbReference>
<evidence type="ECO:0000313" key="5">
    <source>
        <dbReference type="Proteomes" id="UP001146793"/>
    </source>
</evidence>
<dbReference type="SUPFAM" id="SSF111347">
    <property type="entry name" value="Rap/Ran-GAP"/>
    <property type="match status" value="1"/>
</dbReference>
<dbReference type="EMBL" id="JANTQA010000016">
    <property type="protein sequence ID" value="KAJ3447042.1"/>
    <property type="molecule type" value="Genomic_DNA"/>
</dbReference>
<gene>
    <name evidence="4" type="ORF">M0812_07259</name>
</gene>
<dbReference type="InterPro" id="IPR000331">
    <property type="entry name" value="Rap/Ran_GAP_dom"/>
</dbReference>
<dbReference type="PANTHER" id="PTHR21344:SF1">
    <property type="entry name" value="RAL GTPASE-ACTIVATING PROTEIN SUBUNIT BETA"/>
    <property type="match status" value="1"/>
</dbReference>
<feature type="region of interest" description="Disordered" evidence="2">
    <location>
        <begin position="928"/>
        <end position="950"/>
    </location>
</feature>
<evidence type="ECO:0000256" key="1">
    <source>
        <dbReference type="ARBA" id="ARBA00022468"/>
    </source>
</evidence>
<protein>
    <recommendedName>
        <fullName evidence="3">Rap-GAP domain-containing protein</fullName>
    </recommendedName>
</protein>
<sequence length="1231" mass="142642">MFLERIPEVTSLVANPETGVLVKFPHSVKRNIISAVLDVLLDNNSPPDLCSSSFSIKWVMECSGQSFALPLSENRIIKKGITLYKDWLNGINLPPKFLQDKNEYYRTIFGHFSLLFNPRNDWSNGLDKIHVDLCLQIIDIFANTATKKDGWIDNDSWLYMLSVLIGITDNLLAGKGSHTEPRLTDELTPHLLKLLFDLWLKSKTRNLGMWKQLKHVFINWRHRKETIIQWSSTSYGLLNSLINLFYGECFGSQDVIVQIPTSSNIQLSPSKIQLKEDLLIFVWNQILHLIENPNDLLDPKLFLISMKGIQQLVTLFLTFQQEIKNSNSNEIKYIPDSPSGNTILNIFGNWLFEAVSDRHKNYDQGIECAYSTLCQIFMSPQIEPFLFKYLTRFYQALIYAFTNPRTRGICISAIFCHTTQIFTSNLVGVHSLLPYYLHYLHQFLVKNEYFEGSIFSNEILRRSCAKILITILPFPRYFEDLTIEQFPDFNINTNSSTNTNTNTNTNEQQQQINVKKITTYNEILPILPELLIKGFNTETDAANGTLFIWGMNLYIHETIEIKPEDTISIIKNLQNFLNSPKTNHAKWPIEVLLSALNSLEIISEFTEQISKHSNNIIQQLIITLSELVIRILIKKFNLTEPLTKNDEILMCKLFQVIGNFILATEWIYDCPKVLVSVLQSIEFTISPEKIQEHSNNKKKRAIRILNISNTLREVASLLLHKILLQLGDFPSSMGPSSVSSNTNEKEICKQYGLTEKEFESRVRYFSINGERIVSIFEESSLNLKSKQENKQSENINTDNDEKTLTIIIRDTCGRFAWRARFRSLPLNYPIVPKSQLARHKWKGEPRPPIYKKKQEIPQEITHEKIIDYQLNPQEFDYLSSEMELQLNSLTRVVLFQHRLEEVYRYVEEECTFVPTKCQIPRGGGSSYLETTNVKTGKEDPNLTKNENNQNETKYEKIPALGHLRMFLSNFGLLKLQGKGDIEILENNKELQKLIENLDTLNERSVSNIGVIYIACGQNRETNQNIIWKNQKGSEEYEQFLTELGWVIDLQEHKNINNEFYQKNSIKHSRYYANQECEMLFHVLTDLHFNENDRGKKVSLFSSHRVTIVWIDDNRNWDPNSIKLGKNDIFIIIRPNISGLYSIEVVSWKPNKNMLIGPLLNSCLVSRHILAGLVRKTARIADKEMNNPDCIYVEPLKLRLQNIRSICSILKEFTDTTEFYSKLFQIPNIQKK</sequence>
<keyword evidence="1" id="KW-0343">GTPase activation</keyword>
<proteinExistence type="predicted"/>
<feature type="domain" description="Rap-GAP" evidence="3">
    <location>
        <begin position="994"/>
        <end position="1212"/>
    </location>
</feature>
<dbReference type="Pfam" id="PF20412">
    <property type="entry name" value="RALGAPB_N"/>
    <property type="match status" value="1"/>
</dbReference>
<dbReference type="Pfam" id="PF02145">
    <property type="entry name" value="Rap_GAP"/>
    <property type="match status" value="1"/>
</dbReference>
<dbReference type="InterPro" id="IPR039930">
    <property type="entry name" value="RALGAPB"/>
</dbReference>
<dbReference type="AlphaFoldDB" id="A0AAV7ZYL0"/>
<evidence type="ECO:0000313" key="4">
    <source>
        <dbReference type="EMBL" id="KAJ3447042.1"/>
    </source>
</evidence>
<dbReference type="GO" id="GO:0005096">
    <property type="term" value="F:GTPase activator activity"/>
    <property type="evidence" value="ECO:0007669"/>
    <property type="project" value="UniProtKB-KW"/>
</dbReference>
<dbReference type="InterPro" id="IPR035974">
    <property type="entry name" value="Rap/Ran-GAP_sf"/>
</dbReference>
<accession>A0AAV7ZYL0</accession>
<dbReference type="Gene3D" id="3.40.50.11210">
    <property type="entry name" value="Rap/Ran-GAP"/>
    <property type="match status" value="1"/>
</dbReference>
<dbReference type="GO" id="GO:0051056">
    <property type="term" value="P:regulation of small GTPase mediated signal transduction"/>
    <property type="evidence" value="ECO:0007669"/>
    <property type="project" value="InterPro"/>
</dbReference>
<evidence type="ECO:0000256" key="2">
    <source>
        <dbReference type="SAM" id="MobiDB-lite"/>
    </source>
</evidence>
<dbReference type="PANTHER" id="PTHR21344">
    <property type="entry name" value="RAL GTPASE-ACTIVATING PROTEIN SUBUNIT BETA"/>
    <property type="match status" value="1"/>
</dbReference>
<evidence type="ECO:0000259" key="3">
    <source>
        <dbReference type="PROSITE" id="PS50085"/>
    </source>
</evidence>
<dbReference type="InterPro" id="IPR046859">
    <property type="entry name" value="RGPA/RALGAPB_N"/>
</dbReference>
<reference evidence="4" key="1">
    <citation type="submission" date="2022-08" db="EMBL/GenBank/DDBJ databases">
        <title>Novel sulphate-reducing endosymbionts in the free-living metamonad Anaeramoeba.</title>
        <authorList>
            <person name="Jerlstrom-Hultqvist J."/>
            <person name="Cepicka I."/>
            <person name="Gallot-Lavallee L."/>
            <person name="Salas-Leiva D."/>
            <person name="Curtis B.A."/>
            <person name="Zahonova K."/>
            <person name="Pipaliya S."/>
            <person name="Dacks J."/>
            <person name="Roger A.J."/>
        </authorList>
    </citation>
    <scope>NUCLEOTIDE SEQUENCE</scope>
    <source>
        <strain evidence="4">Busselton2</strain>
    </source>
</reference>
<dbReference type="PROSITE" id="PS50085">
    <property type="entry name" value="RAPGAP"/>
    <property type="match status" value="1"/>
</dbReference>
<name>A0AAV7ZYL0_9EUKA</name>